<dbReference type="OrthoDB" id="10250730at2759"/>
<dbReference type="GO" id="GO:0046872">
    <property type="term" value="F:metal ion binding"/>
    <property type="evidence" value="ECO:0007669"/>
    <property type="project" value="UniProtKB-KW"/>
</dbReference>
<sequence>MAPTNPPLPAASPSQPTINLRRLPAGDIHLRAWLFVSGAPKNEINVCPSMSWLITHPPSGTRLIFDLGIPKDPTCYTPAIQKRITTVAKVEVREDVFDGLQRAGLDPATDIDTVIFSHLHYDHIGFPRGFGPRTKYVVGPGALGLITGPASYPADPNSHFDSNLLPRERTTELPPGTDGSFWSPLGPFPAARDWFGDGSVYVVNAPGHLPGHVNLLVRVEREKWVLLGGDSCHDVRILCGQCETSVYRDPETGVIRNAHIDKELAEEHLGRIRKLADEVEVVLAHDWEWARDNPTKYGYLGTVEGKARI</sequence>
<dbReference type="InterPro" id="IPR036866">
    <property type="entry name" value="RibonucZ/Hydroxyglut_hydro"/>
</dbReference>
<evidence type="ECO:0000313" key="7">
    <source>
        <dbReference type="EMBL" id="KAF2404521.1"/>
    </source>
</evidence>
<keyword evidence="4 7" id="KW-0378">Hydrolase</keyword>
<keyword evidence="8" id="KW-1185">Reference proteome</keyword>
<evidence type="ECO:0000256" key="4">
    <source>
        <dbReference type="ARBA" id="ARBA00022801"/>
    </source>
</evidence>
<dbReference type="GO" id="GO:0016787">
    <property type="term" value="F:hydrolase activity"/>
    <property type="evidence" value="ECO:0007669"/>
    <property type="project" value="UniProtKB-KW"/>
</dbReference>
<feature type="domain" description="Metallo-beta-lactamase" evidence="6">
    <location>
        <begin position="48"/>
        <end position="285"/>
    </location>
</feature>
<evidence type="ECO:0000256" key="1">
    <source>
        <dbReference type="ARBA" id="ARBA00001947"/>
    </source>
</evidence>
<evidence type="ECO:0000256" key="2">
    <source>
        <dbReference type="ARBA" id="ARBA00007749"/>
    </source>
</evidence>
<organism evidence="7 8">
    <name type="scientific">Trichodelitschia bisporula</name>
    <dbReference type="NCBI Taxonomy" id="703511"/>
    <lineage>
        <taxon>Eukaryota</taxon>
        <taxon>Fungi</taxon>
        <taxon>Dikarya</taxon>
        <taxon>Ascomycota</taxon>
        <taxon>Pezizomycotina</taxon>
        <taxon>Dothideomycetes</taxon>
        <taxon>Dothideomycetes incertae sedis</taxon>
        <taxon>Phaeotrichales</taxon>
        <taxon>Phaeotrichaceae</taxon>
        <taxon>Trichodelitschia</taxon>
    </lineage>
</organism>
<dbReference type="AlphaFoldDB" id="A0A6G1I8J8"/>
<keyword evidence="5" id="KW-0862">Zinc</keyword>
<dbReference type="PANTHER" id="PTHR42978">
    <property type="entry name" value="QUORUM-QUENCHING LACTONASE YTNP-RELATED-RELATED"/>
    <property type="match status" value="1"/>
</dbReference>
<dbReference type="Pfam" id="PF00753">
    <property type="entry name" value="Lactamase_B"/>
    <property type="match status" value="1"/>
</dbReference>
<dbReference type="PANTHER" id="PTHR42978:SF2">
    <property type="entry name" value="102 KBASES UNSTABLE REGION: FROM 1 TO 119443"/>
    <property type="match status" value="1"/>
</dbReference>
<gene>
    <name evidence="7" type="ORF">EJ06DRAFT_207712</name>
</gene>
<evidence type="ECO:0000256" key="3">
    <source>
        <dbReference type="ARBA" id="ARBA00022723"/>
    </source>
</evidence>
<dbReference type="InterPro" id="IPR051013">
    <property type="entry name" value="MBL_superfamily_lactonases"/>
</dbReference>
<evidence type="ECO:0000259" key="6">
    <source>
        <dbReference type="SMART" id="SM00849"/>
    </source>
</evidence>
<dbReference type="SMART" id="SM00849">
    <property type="entry name" value="Lactamase_B"/>
    <property type="match status" value="1"/>
</dbReference>
<dbReference type="EMBL" id="ML996688">
    <property type="protein sequence ID" value="KAF2404521.1"/>
    <property type="molecule type" value="Genomic_DNA"/>
</dbReference>
<reference evidence="7" key="1">
    <citation type="journal article" date="2020" name="Stud. Mycol.">
        <title>101 Dothideomycetes genomes: a test case for predicting lifestyles and emergence of pathogens.</title>
        <authorList>
            <person name="Haridas S."/>
            <person name="Albert R."/>
            <person name="Binder M."/>
            <person name="Bloem J."/>
            <person name="Labutti K."/>
            <person name="Salamov A."/>
            <person name="Andreopoulos B."/>
            <person name="Baker S."/>
            <person name="Barry K."/>
            <person name="Bills G."/>
            <person name="Bluhm B."/>
            <person name="Cannon C."/>
            <person name="Castanera R."/>
            <person name="Culley D."/>
            <person name="Daum C."/>
            <person name="Ezra D."/>
            <person name="Gonzalez J."/>
            <person name="Henrissat B."/>
            <person name="Kuo A."/>
            <person name="Liang C."/>
            <person name="Lipzen A."/>
            <person name="Lutzoni F."/>
            <person name="Magnuson J."/>
            <person name="Mondo S."/>
            <person name="Nolan M."/>
            <person name="Ohm R."/>
            <person name="Pangilinan J."/>
            <person name="Park H.-J."/>
            <person name="Ramirez L."/>
            <person name="Alfaro M."/>
            <person name="Sun H."/>
            <person name="Tritt A."/>
            <person name="Yoshinaga Y."/>
            <person name="Zwiers L.-H."/>
            <person name="Turgeon B."/>
            <person name="Goodwin S."/>
            <person name="Spatafora J."/>
            <person name="Crous P."/>
            <person name="Grigoriev I."/>
        </authorList>
    </citation>
    <scope>NUCLEOTIDE SEQUENCE</scope>
    <source>
        <strain evidence="7">CBS 262.69</strain>
    </source>
</reference>
<dbReference type="SUPFAM" id="SSF56281">
    <property type="entry name" value="Metallo-hydrolase/oxidoreductase"/>
    <property type="match status" value="1"/>
</dbReference>
<dbReference type="Gene3D" id="3.60.15.10">
    <property type="entry name" value="Ribonuclease Z/Hydroxyacylglutathione hydrolase-like"/>
    <property type="match status" value="1"/>
</dbReference>
<dbReference type="CDD" id="cd07730">
    <property type="entry name" value="metallo-hydrolase-like_MBL-fold"/>
    <property type="match status" value="1"/>
</dbReference>
<name>A0A6G1I8J8_9PEZI</name>
<dbReference type="InterPro" id="IPR001279">
    <property type="entry name" value="Metallo-B-lactamas"/>
</dbReference>
<proteinExistence type="inferred from homology"/>
<protein>
    <submittedName>
        <fullName evidence="7">Metallo-hydrolase/oxidoreductase</fullName>
    </submittedName>
</protein>
<evidence type="ECO:0000313" key="8">
    <source>
        <dbReference type="Proteomes" id="UP000799640"/>
    </source>
</evidence>
<dbReference type="Proteomes" id="UP000799640">
    <property type="component" value="Unassembled WGS sequence"/>
</dbReference>
<comment type="similarity">
    <text evidence="2">Belongs to the metallo-beta-lactamase superfamily.</text>
</comment>
<evidence type="ECO:0000256" key="5">
    <source>
        <dbReference type="ARBA" id="ARBA00022833"/>
    </source>
</evidence>
<accession>A0A6G1I8J8</accession>
<comment type="cofactor">
    <cofactor evidence="1">
        <name>Zn(2+)</name>
        <dbReference type="ChEBI" id="CHEBI:29105"/>
    </cofactor>
</comment>
<keyword evidence="3" id="KW-0479">Metal-binding</keyword>